<feature type="active site" description="Proton donor" evidence="12">
    <location>
        <position position="68"/>
    </location>
</feature>
<dbReference type="GO" id="GO:0008270">
    <property type="term" value="F:zinc ion binding"/>
    <property type="evidence" value="ECO:0007669"/>
    <property type="project" value="UniProtKB-UniRule"/>
</dbReference>
<comment type="catalytic activity">
    <reaction evidence="11 15">
        <text>cytidine + H2O + H(+) = uridine + NH4(+)</text>
        <dbReference type="Rhea" id="RHEA:16069"/>
        <dbReference type="ChEBI" id="CHEBI:15377"/>
        <dbReference type="ChEBI" id="CHEBI:15378"/>
        <dbReference type="ChEBI" id="CHEBI:16704"/>
        <dbReference type="ChEBI" id="CHEBI:17562"/>
        <dbReference type="ChEBI" id="CHEBI:28938"/>
        <dbReference type="EC" id="3.5.4.5"/>
    </reaction>
</comment>
<dbReference type="SUPFAM" id="SSF53927">
    <property type="entry name" value="Cytidine deaminase-like"/>
    <property type="match status" value="1"/>
</dbReference>
<evidence type="ECO:0000256" key="13">
    <source>
        <dbReference type="PIRSR" id="PIRSR606262-2"/>
    </source>
</evidence>
<dbReference type="PANTHER" id="PTHR11644">
    <property type="entry name" value="CYTIDINE DEAMINASE"/>
    <property type="match status" value="1"/>
</dbReference>
<evidence type="ECO:0000256" key="4">
    <source>
        <dbReference type="ARBA" id="ARBA00012783"/>
    </source>
</evidence>
<proteinExistence type="inferred from homology"/>
<gene>
    <name evidence="17" type="ORF">B0I26_102425</name>
</gene>
<dbReference type="InterPro" id="IPR006262">
    <property type="entry name" value="Cyt_deam_tetra"/>
</dbReference>
<keyword evidence="6 14" id="KW-0479">Metal-binding</keyword>
<evidence type="ECO:0000313" key="17">
    <source>
        <dbReference type="EMBL" id="RAK22430.1"/>
    </source>
</evidence>
<comment type="caution">
    <text evidence="17">The sequence shown here is derived from an EMBL/GenBank/DDBJ whole genome shotgun (WGS) entry which is preliminary data.</text>
</comment>
<dbReference type="CDD" id="cd01283">
    <property type="entry name" value="cytidine_deaminase"/>
    <property type="match status" value="1"/>
</dbReference>
<comment type="function">
    <text evidence="2 15">This enzyme scavenges exogenous and endogenous cytidine and 2'-deoxycytidine for UMP synthesis.</text>
</comment>
<dbReference type="AlphaFoldDB" id="A0A327YNF4"/>
<evidence type="ECO:0000313" key="18">
    <source>
        <dbReference type="Proteomes" id="UP000248555"/>
    </source>
</evidence>
<protein>
    <recommendedName>
        <fullName evidence="5 15">Cytidine deaminase</fullName>
        <ecNumber evidence="4 15">3.5.4.5</ecNumber>
    </recommendedName>
    <alternativeName>
        <fullName evidence="9 15">Cytidine aminohydrolase</fullName>
    </alternativeName>
</protein>
<dbReference type="EMBL" id="QLMH01000002">
    <property type="protein sequence ID" value="RAK22430.1"/>
    <property type="molecule type" value="Genomic_DNA"/>
</dbReference>
<feature type="binding site" evidence="14">
    <location>
        <position position="66"/>
    </location>
    <ligand>
        <name>Zn(2+)</name>
        <dbReference type="ChEBI" id="CHEBI:29105"/>
        <note>catalytic</note>
    </ligand>
</feature>
<keyword evidence="18" id="KW-1185">Reference proteome</keyword>
<feature type="binding site" evidence="14">
    <location>
        <position position="102"/>
    </location>
    <ligand>
        <name>Zn(2+)</name>
        <dbReference type="ChEBI" id="CHEBI:29105"/>
        <note>catalytic</note>
    </ligand>
</feature>
<feature type="binding site" evidence="14">
    <location>
        <position position="99"/>
    </location>
    <ligand>
        <name>Zn(2+)</name>
        <dbReference type="ChEBI" id="CHEBI:29105"/>
        <note>catalytic</note>
    </ligand>
</feature>
<comment type="catalytic activity">
    <reaction evidence="10 15">
        <text>2'-deoxycytidine + H2O + H(+) = 2'-deoxyuridine + NH4(+)</text>
        <dbReference type="Rhea" id="RHEA:13433"/>
        <dbReference type="ChEBI" id="CHEBI:15377"/>
        <dbReference type="ChEBI" id="CHEBI:15378"/>
        <dbReference type="ChEBI" id="CHEBI:15698"/>
        <dbReference type="ChEBI" id="CHEBI:16450"/>
        <dbReference type="ChEBI" id="CHEBI:28938"/>
        <dbReference type="EC" id="3.5.4.5"/>
    </reaction>
</comment>
<accession>A0A327YNF4</accession>
<dbReference type="GO" id="GO:0005829">
    <property type="term" value="C:cytosol"/>
    <property type="evidence" value="ECO:0007669"/>
    <property type="project" value="TreeGrafter"/>
</dbReference>
<evidence type="ECO:0000256" key="12">
    <source>
        <dbReference type="PIRSR" id="PIRSR606262-1"/>
    </source>
</evidence>
<dbReference type="GO" id="GO:0055086">
    <property type="term" value="P:nucleobase-containing small molecule metabolic process"/>
    <property type="evidence" value="ECO:0007669"/>
    <property type="project" value="UniProtKB-ARBA"/>
</dbReference>
<evidence type="ECO:0000256" key="2">
    <source>
        <dbReference type="ARBA" id="ARBA00003949"/>
    </source>
</evidence>
<dbReference type="RefSeq" id="WP_281268678.1">
    <property type="nucleotide sequence ID" value="NZ_QLMH01000002.1"/>
</dbReference>
<dbReference type="GO" id="GO:0042802">
    <property type="term" value="F:identical protein binding"/>
    <property type="evidence" value="ECO:0007669"/>
    <property type="project" value="UniProtKB-ARBA"/>
</dbReference>
<dbReference type="PROSITE" id="PS51747">
    <property type="entry name" value="CYT_DCMP_DEAMINASES_2"/>
    <property type="match status" value="1"/>
</dbReference>
<evidence type="ECO:0000256" key="15">
    <source>
        <dbReference type="RuleBase" id="RU364006"/>
    </source>
</evidence>
<dbReference type="InterPro" id="IPR002125">
    <property type="entry name" value="CMP_dCMP_dom"/>
</dbReference>
<evidence type="ECO:0000256" key="6">
    <source>
        <dbReference type="ARBA" id="ARBA00022723"/>
    </source>
</evidence>
<keyword evidence="7 15" id="KW-0378">Hydrolase</keyword>
<dbReference type="NCBIfam" id="NF004064">
    <property type="entry name" value="PRK05578.1"/>
    <property type="match status" value="1"/>
</dbReference>
<comment type="similarity">
    <text evidence="3 15">Belongs to the cytidine and deoxycytidylate deaminase family.</text>
</comment>
<dbReference type="EC" id="3.5.4.5" evidence="4 15"/>
<dbReference type="GO" id="GO:0004126">
    <property type="term" value="F:cytidine deaminase activity"/>
    <property type="evidence" value="ECO:0007669"/>
    <property type="project" value="UniProtKB-UniRule"/>
</dbReference>
<dbReference type="NCBIfam" id="NF009076">
    <property type="entry name" value="PRK12411.1"/>
    <property type="match status" value="1"/>
</dbReference>
<evidence type="ECO:0000256" key="11">
    <source>
        <dbReference type="ARBA" id="ARBA00049558"/>
    </source>
</evidence>
<dbReference type="FunFam" id="3.40.140.10:FF:000008">
    <property type="entry name" value="Cytidine deaminase"/>
    <property type="match status" value="1"/>
</dbReference>
<evidence type="ECO:0000256" key="8">
    <source>
        <dbReference type="ARBA" id="ARBA00022833"/>
    </source>
</evidence>
<evidence type="ECO:0000256" key="14">
    <source>
        <dbReference type="PIRSR" id="PIRSR606262-3"/>
    </source>
</evidence>
<evidence type="ECO:0000256" key="7">
    <source>
        <dbReference type="ARBA" id="ARBA00022801"/>
    </source>
</evidence>
<dbReference type="InterPro" id="IPR016192">
    <property type="entry name" value="APOBEC/CMP_deaminase_Zn-bd"/>
</dbReference>
<dbReference type="PANTHER" id="PTHR11644:SF2">
    <property type="entry name" value="CYTIDINE DEAMINASE"/>
    <property type="match status" value="1"/>
</dbReference>
<sequence>MVMVHLERKEELHLNMNHLIEEAKKAREYAYVPYSKFKVGAALLTKEGKVYRGCNIENAAYSMCNCAERTALFKAYSEGDTEFTALAVVADSPRPVPPCGACRQVISELCSPDMKVILTNLKGDIKELTVKELLPGAFSAEDLHE</sequence>
<keyword evidence="8 14" id="KW-0862">Zinc</keyword>
<feature type="binding site" evidence="13">
    <location>
        <begin position="55"/>
        <end position="61"/>
    </location>
    <ligand>
        <name>substrate</name>
    </ligand>
</feature>
<evidence type="ECO:0000259" key="16">
    <source>
        <dbReference type="PROSITE" id="PS51747"/>
    </source>
</evidence>
<name>A0A327YNF4_9BACL</name>
<dbReference type="InterPro" id="IPR016193">
    <property type="entry name" value="Cytidine_deaminase-like"/>
</dbReference>
<evidence type="ECO:0000256" key="10">
    <source>
        <dbReference type="ARBA" id="ARBA00049252"/>
    </source>
</evidence>
<dbReference type="InterPro" id="IPR050202">
    <property type="entry name" value="Cyt/Deoxycyt_deaminase"/>
</dbReference>
<dbReference type="NCBIfam" id="TIGR01354">
    <property type="entry name" value="cyt_deam_tetra"/>
    <property type="match status" value="1"/>
</dbReference>
<evidence type="ECO:0000256" key="9">
    <source>
        <dbReference type="ARBA" id="ARBA00032005"/>
    </source>
</evidence>
<dbReference type="Gene3D" id="3.40.140.10">
    <property type="entry name" value="Cytidine Deaminase, domain 2"/>
    <property type="match status" value="1"/>
</dbReference>
<comment type="cofactor">
    <cofactor evidence="1 14 15">
        <name>Zn(2+)</name>
        <dbReference type="ChEBI" id="CHEBI:29105"/>
    </cofactor>
</comment>
<dbReference type="PROSITE" id="PS00903">
    <property type="entry name" value="CYT_DCMP_DEAMINASES_1"/>
    <property type="match status" value="1"/>
</dbReference>
<reference evidence="17 18" key="1">
    <citation type="submission" date="2018-06" db="EMBL/GenBank/DDBJ databases">
        <title>Genomic Encyclopedia of Type Strains, Phase III (KMG-III): the genomes of soil and plant-associated and newly described type strains.</title>
        <authorList>
            <person name="Whitman W."/>
        </authorList>
    </citation>
    <scope>NUCLEOTIDE SEQUENCE [LARGE SCALE GENOMIC DNA]</scope>
    <source>
        <strain evidence="17 18">CGMCC 1.8979</strain>
    </source>
</reference>
<feature type="domain" description="CMP/dCMP-type deaminase" evidence="16">
    <location>
        <begin position="14"/>
        <end position="141"/>
    </location>
</feature>
<evidence type="ECO:0000256" key="1">
    <source>
        <dbReference type="ARBA" id="ARBA00001947"/>
    </source>
</evidence>
<evidence type="ECO:0000256" key="3">
    <source>
        <dbReference type="ARBA" id="ARBA00006576"/>
    </source>
</evidence>
<dbReference type="Proteomes" id="UP000248555">
    <property type="component" value="Unassembled WGS sequence"/>
</dbReference>
<dbReference type="GO" id="GO:0072527">
    <property type="term" value="P:pyrimidine-containing compound metabolic process"/>
    <property type="evidence" value="ECO:0007669"/>
    <property type="project" value="UniProtKB-ARBA"/>
</dbReference>
<organism evidence="17 18">
    <name type="scientific">Paranoxybacillus vitaminiphilus</name>
    <dbReference type="NCBI Taxonomy" id="581036"/>
    <lineage>
        <taxon>Bacteria</taxon>
        <taxon>Bacillati</taxon>
        <taxon>Bacillota</taxon>
        <taxon>Bacilli</taxon>
        <taxon>Bacillales</taxon>
        <taxon>Anoxybacillaceae</taxon>
        <taxon>Paranoxybacillus</taxon>
    </lineage>
</organism>
<dbReference type="Pfam" id="PF00383">
    <property type="entry name" value="dCMP_cyt_deam_1"/>
    <property type="match status" value="1"/>
</dbReference>
<evidence type="ECO:0000256" key="5">
    <source>
        <dbReference type="ARBA" id="ARBA00018266"/>
    </source>
</evidence>